<comment type="caution">
    <text evidence="2">The sequence shown here is derived from an EMBL/GenBank/DDBJ whole genome shotgun (WGS) entry which is preliminary data.</text>
</comment>
<dbReference type="EMBL" id="MU853227">
    <property type="protein sequence ID" value="KAK4124629.1"/>
    <property type="molecule type" value="Genomic_DNA"/>
</dbReference>
<keyword evidence="3" id="KW-1185">Reference proteome</keyword>
<evidence type="ECO:0000313" key="3">
    <source>
        <dbReference type="Proteomes" id="UP001302602"/>
    </source>
</evidence>
<gene>
    <name evidence="2" type="ORF">N657DRAFT_399617</name>
</gene>
<protein>
    <submittedName>
        <fullName evidence="2">Uncharacterized protein</fullName>
    </submittedName>
</protein>
<reference evidence="2" key="1">
    <citation type="journal article" date="2023" name="Mol. Phylogenet. Evol.">
        <title>Genome-scale phylogeny and comparative genomics of the fungal order Sordariales.</title>
        <authorList>
            <person name="Hensen N."/>
            <person name="Bonometti L."/>
            <person name="Westerberg I."/>
            <person name="Brannstrom I.O."/>
            <person name="Guillou S."/>
            <person name="Cros-Aarteil S."/>
            <person name="Calhoun S."/>
            <person name="Haridas S."/>
            <person name="Kuo A."/>
            <person name="Mondo S."/>
            <person name="Pangilinan J."/>
            <person name="Riley R."/>
            <person name="LaButti K."/>
            <person name="Andreopoulos B."/>
            <person name="Lipzen A."/>
            <person name="Chen C."/>
            <person name="Yan M."/>
            <person name="Daum C."/>
            <person name="Ng V."/>
            <person name="Clum A."/>
            <person name="Steindorff A."/>
            <person name="Ohm R.A."/>
            <person name="Martin F."/>
            <person name="Silar P."/>
            <person name="Natvig D.O."/>
            <person name="Lalanne C."/>
            <person name="Gautier V."/>
            <person name="Ament-Velasquez S.L."/>
            <person name="Kruys A."/>
            <person name="Hutchinson M.I."/>
            <person name="Powell A.J."/>
            <person name="Barry K."/>
            <person name="Miller A.N."/>
            <person name="Grigoriev I.V."/>
            <person name="Debuchy R."/>
            <person name="Gladieux P."/>
            <person name="Hiltunen Thoren M."/>
            <person name="Johannesson H."/>
        </authorList>
    </citation>
    <scope>NUCLEOTIDE SEQUENCE</scope>
    <source>
        <strain evidence="2">CBS 731.68</strain>
    </source>
</reference>
<dbReference type="GeneID" id="87823958"/>
<feature type="region of interest" description="Disordered" evidence="1">
    <location>
        <begin position="1"/>
        <end position="21"/>
    </location>
</feature>
<dbReference type="AlphaFoldDB" id="A0AAN6Z584"/>
<accession>A0AAN6Z584</accession>
<dbReference type="RefSeq" id="XP_062648400.1">
    <property type="nucleotide sequence ID" value="XM_062787188.1"/>
</dbReference>
<dbReference type="Proteomes" id="UP001302602">
    <property type="component" value="Unassembled WGS sequence"/>
</dbReference>
<evidence type="ECO:0000313" key="2">
    <source>
        <dbReference type="EMBL" id="KAK4124629.1"/>
    </source>
</evidence>
<evidence type="ECO:0000256" key="1">
    <source>
        <dbReference type="SAM" id="MobiDB-lite"/>
    </source>
</evidence>
<reference evidence="2" key="2">
    <citation type="submission" date="2023-05" db="EMBL/GenBank/DDBJ databases">
        <authorList>
            <consortium name="Lawrence Berkeley National Laboratory"/>
            <person name="Steindorff A."/>
            <person name="Hensen N."/>
            <person name="Bonometti L."/>
            <person name="Westerberg I."/>
            <person name="Brannstrom I.O."/>
            <person name="Guillou S."/>
            <person name="Cros-Aarteil S."/>
            <person name="Calhoun S."/>
            <person name="Haridas S."/>
            <person name="Kuo A."/>
            <person name="Mondo S."/>
            <person name="Pangilinan J."/>
            <person name="Riley R."/>
            <person name="Labutti K."/>
            <person name="Andreopoulos B."/>
            <person name="Lipzen A."/>
            <person name="Chen C."/>
            <person name="Yanf M."/>
            <person name="Daum C."/>
            <person name="Ng V."/>
            <person name="Clum A."/>
            <person name="Ohm R."/>
            <person name="Martin F."/>
            <person name="Silar P."/>
            <person name="Natvig D."/>
            <person name="Lalanne C."/>
            <person name="Gautier V."/>
            <person name="Ament-Velasquez S.L."/>
            <person name="Kruys A."/>
            <person name="Hutchinson M.I."/>
            <person name="Powell A.J."/>
            <person name="Barry K."/>
            <person name="Miller A.N."/>
            <person name="Grigoriev I.V."/>
            <person name="Debuchy R."/>
            <person name="Gladieux P."/>
            <person name="Thoren M.H."/>
            <person name="Johannesson H."/>
        </authorList>
    </citation>
    <scope>NUCLEOTIDE SEQUENCE</scope>
    <source>
        <strain evidence="2">CBS 731.68</strain>
    </source>
</reference>
<sequence length="231" mass="25652">MMEERPPDVSRPTGLGRTHKLHRRHNFDSVEGWVLGPLEHTKNTTREAALCAAWCNTAAPSPVSCCLSRCLLRAPFSSEVLTPACGGHDGEFWVPSPRPRLQVLLSAYEMGPKDCFPWTCRYSVLRWLSRSAAEQRSLQQERTKGLAAALASHLCNPNNPSQQADILAAAIRIRIPARDGAFIPRSSAILLSTAGIWTPALRPRCCAGLWEACCLYGLLSDRHRQPNQFPW</sequence>
<proteinExistence type="predicted"/>
<organism evidence="2 3">
    <name type="scientific">Parathielavia appendiculata</name>
    <dbReference type="NCBI Taxonomy" id="2587402"/>
    <lineage>
        <taxon>Eukaryota</taxon>
        <taxon>Fungi</taxon>
        <taxon>Dikarya</taxon>
        <taxon>Ascomycota</taxon>
        <taxon>Pezizomycotina</taxon>
        <taxon>Sordariomycetes</taxon>
        <taxon>Sordariomycetidae</taxon>
        <taxon>Sordariales</taxon>
        <taxon>Chaetomiaceae</taxon>
        <taxon>Parathielavia</taxon>
    </lineage>
</organism>
<name>A0AAN6Z584_9PEZI</name>